<dbReference type="GO" id="GO:0000105">
    <property type="term" value="P:L-histidine biosynthetic process"/>
    <property type="evidence" value="ECO:0007669"/>
    <property type="project" value="UniProtKB-UniPathway"/>
</dbReference>
<dbReference type="SUPFAM" id="SSF101386">
    <property type="entry name" value="all-alpha NTP pyrophosphatases"/>
    <property type="match status" value="1"/>
</dbReference>
<keyword evidence="9" id="KW-0368">Histidine biosynthesis</keyword>
<comment type="caution">
    <text evidence="10">The sequence shown here is derived from an EMBL/GenBank/DDBJ whole genome shotgun (WGS) entry which is preliminary data.</text>
</comment>
<evidence type="ECO:0000256" key="6">
    <source>
        <dbReference type="ARBA" id="ARBA00022741"/>
    </source>
</evidence>
<gene>
    <name evidence="10" type="ORF">C7450_101650</name>
</gene>
<dbReference type="GO" id="GO:0004636">
    <property type="term" value="F:phosphoribosyl-ATP diphosphatase activity"/>
    <property type="evidence" value="ECO:0007669"/>
    <property type="project" value="UniProtKB-EC"/>
</dbReference>
<comment type="pathway">
    <text evidence="2">Amino-acid biosynthesis; L-histidine biosynthesis; L-histidine from 5-phospho-alpha-D-ribose 1-diphosphate: step 2/9.</text>
</comment>
<keyword evidence="11" id="KW-1185">Reference proteome</keyword>
<dbReference type="Proteomes" id="UP000248021">
    <property type="component" value="Unassembled WGS sequence"/>
</dbReference>
<evidence type="ECO:0000256" key="7">
    <source>
        <dbReference type="ARBA" id="ARBA00022801"/>
    </source>
</evidence>
<dbReference type="Pfam" id="PF01503">
    <property type="entry name" value="PRA-PH"/>
    <property type="match status" value="1"/>
</dbReference>
<evidence type="ECO:0000313" key="10">
    <source>
        <dbReference type="EMBL" id="PXW64890.1"/>
    </source>
</evidence>
<dbReference type="UniPathway" id="UPA00031">
    <property type="reaction ID" value="UER00007"/>
</dbReference>
<sequence length="119" mass="13177">MKHSDELGLSPGSDCIERLYEAVVAIKRHGQGAPRTVKLAQEGVAKMAKKLVEEAAEVGLDAVQGDRPQVIRESADLLYHLTVLWAETGIDPAEVWDEMERREKLYGIAEKLLKPGSRL</sequence>
<dbReference type="OrthoDB" id="9814738at2"/>
<evidence type="ECO:0000256" key="9">
    <source>
        <dbReference type="ARBA" id="ARBA00023102"/>
    </source>
</evidence>
<dbReference type="EC" id="3.6.1.31" evidence="4"/>
<keyword evidence="5" id="KW-0028">Amino-acid biosynthesis</keyword>
<evidence type="ECO:0000256" key="8">
    <source>
        <dbReference type="ARBA" id="ARBA00022840"/>
    </source>
</evidence>
<dbReference type="NCBIfam" id="TIGR03188">
    <property type="entry name" value="histidine_hisI"/>
    <property type="match status" value="1"/>
</dbReference>
<dbReference type="GO" id="GO:0005524">
    <property type="term" value="F:ATP binding"/>
    <property type="evidence" value="ECO:0007669"/>
    <property type="project" value="UniProtKB-KW"/>
</dbReference>
<comment type="catalytic activity">
    <reaction evidence="1">
        <text>1-(5-phospho-beta-D-ribosyl)-ATP + H2O = 1-(5-phospho-beta-D-ribosyl)-5'-AMP + diphosphate + H(+)</text>
        <dbReference type="Rhea" id="RHEA:22828"/>
        <dbReference type="ChEBI" id="CHEBI:15377"/>
        <dbReference type="ChEBI" id="CHEBI:15378"/>
        <dbReference type="ChEBI" id="CHEBI:33019"/>
        <dbReference type="ChEBI" id="CHEBI:59457"/>
        <dbReference type="ChEBI" id="CHEBI:73183"/>
        <dbReference type="EC" id="3.6.1.31"/>
    </reaction>
</comment>
<accession>A0A2V3UJD8</accession>
<dbReference type="InterPro" id="IPR021130">
    <property type="entry name" value="PRib-ATP_PPHydrolase-like"/>
</dbReference>
<dbReference type="EMBL" id="QJJK01000001">
    <property type="protein sequence ID" value="PXW64890.1"/>
    <property type="molecule type" value="Genomic_DNA"/>
</dbReference>
<reference evidence="10 11" key="1">
    <citation type="submission" date="2018-05" db="EMBL/GenBank/DDBJ databases">
        <title>Genomic Encyclopedia of Type Strains, Phase IV (KMG-IV): sequencing the most valuable type-strain genomes for metagenomic binning, comparative biology and taxonomic classification.</title>
        <authorList>
            <person name="Goeker M."/>
        </authorList>
    </citation>
    <scope>NUCLEOTIDE SEQUENCE [LARGE SCALE GENOMIC DNA]</scope>
    <source>
        <strain evidence="10 11">DSM 6462</strain>
    </source>
</reference>
<dbReference type="PANTHER" id="PTHR42945:SF1">
    <property type="entry name" value="HISTIDINE BIOSYNTHESIS BIFUNCTIONAL PROTEIN HIS7"/>
    <property type="match status" value="1"/>
</dbReference>
<name>A0A2V3UJD8_9HYPH</name>
<organism evidence="10 11">
    <name type="scientific">Chelatococcus asaccharovorans</name>
    <dbReference type="NCBI Taxonomy" id="28210"/>
    <lineage>
        <taxon>Bacteria</taxon>
        <taxon>Pseudomonadati</taxon>
        <taxon>Pseudomonadota</taxon>
        <taxon>Alphaproteobacteria</taxon>
        <taxon>Hyphomicrobiales</taxon>
        <taxon>Chelatococcaceae</taxon>
        <taxon>Chelatococcus</taxon>
    </lineage>
</organism>
<keyword evidence="7" id="KW-0378">Hydrolase</keyword>
<evidence type="ECO:0000256" key="3">
    <source>
        <dbReference type="ARBA" id="ARBA00009392"/>
    </source>
</evidence>
<dbReference type="CDD" id="cd11534">
    <property type="entry name" value="NTP-PPase_HisIE_like"/>
    <property type="match status" value="1"/>
</dbReference>
<proteinExistence type="inferred from homology"/>
<dbReference type="PANTHER" id="PTHR42945">
    <property type="entry name" value="HISTIDINE BIOSYNTHESIS BIFUNCTIONAL PROTEIN"/>
    <property type="match status" value="1"/>
</dbReference>
<keyword evidence="8" id="KW-0067">ATP-binding</keyword>
<evidence type="ECO:0000256" key="1">
    <source>
        <dbReference type="ARBA" id="ARBA00001460"/>
    </source>
</evidence>
<evidence type="ECO:0000256" key="4">
    <source>
        <dbReference type="ARBA" id="ARBA00012414"/>
    </source>
</evidence>
<dbReference type="AlphaFoldDB" id="A0A2V3UJD8"/>
<evidence type="ECO:0000256" key="2">
    <source>
        <dbReference type="ARBA" id="ARBA00005204"/>
    </source>
</evidence>
<protein>
    <recommendedName>
        <fullName evidence="4">phosphoribosyl-ATP diphosphatase</fullName>
        <ecNumber evidence="4">3.6.1.31</ecNumber>
    </recommendedName>
</protein>
<dbReference type="InterPro" id="IPR008179">
    <property type="entry name" value="HisE"/>
</dbReference>
<comment type="similarity">
    <text evidence="3">Belongs to the PRA-PH family.</text>
</comment>
<keyword evidence="6" id="KW-0547">Nucleotide-binding</keyword>
<dbReference type="Gene3D" id="1.10.287.1080">
    <property type="entry name" value="MazG-like"/>
    <property type="match status" value="1"/>
</dbReference>
<evidence type="ECO:0000313" key="11">
    <source>
        <dbReference type="Proteomes" id="UP000248021"/>
    </source>
</evidence>
<dbReference type="RefSeq" id="WP_110372912.1">
    <property type="nucleotide sequence ID" value="NZ_CAKNFM010000006.1"/>
</dbReference>
<evidence type="ECO:0000256" key="5">
    <source>
        <dbReference type="ARBA" id="ARBA00022605"/>
    </source>
</evidence>